<dbReference type="PANTHER" id="PTHR24177:SF103">
    <property type="entry name" value="PGG DOMAIN-CONTAINING PROTEIN"/>
    <property type="match status" value="1"/>
</dbReference>
<dbReference type="InterPro" id="IPR002110">
    <property type="entry name" value="Ankyrin_rpt"/>
</dbReference>
<keyword evidence="2" id="KW-0472">Membrane</keyword>
<name>A0AAV6P2I9_9ROSI</name>
<dbReference type="EMBL" id="JAGKQH010000002">
    <property type="protein sequence ID" value="KAG6606412.1"/>
    <property type="molecule type" value="Genomic_DNA"/>
</dbReference>
<gene>
    <name evidence="4" type="primary">Nfkbia</name>
    <name evidence="4" type="ORF">SDJN03_03729</name>
</gene>
<dbReference type="Pfam" id="PF12796">
    <property type="entry name" value="Ank_2"/>
    <property type="match status" value="1"/>
</dbReference>
<feature type="transmembrane region" description="Helical" evidence="2">
    <location>
        <begin position="732"/>
        <end position="755"/>
    </location>
</feature>
<dbReference type="SMART" id="SM00248">
    <property type="entry name" value="ANK"/>
    <property type="match status" value="5"/>
</dbReference>
<proteinExistence type="predicted"/>
<feature type="compositionally biased region" description="Polar residues" evidence="1">
    <location>
        <begin position="344"/>
        <end position="354"/>
    </location>
</feature>
<feature type="transmembrane region" description="Helical" evidence="2">
    <location>
        <begin position="697"/>
        <end position="720"/>
    </location>
</feature>
<feature type="non-terminal residue" evidence="4">
    <location>
        <position position="1"/>
    </location>
</feature>
<feature type="compositionally biased region" description="Basic and acidic residues" evidence="1">
    <location>
        <begin position="257"/>
        <end position="282"/>
    </location>
</feature>
<evidence type="ECO:0000259" key="3">
    <source>
        <dbReference type="Pfam" id="PF13962"/>
    </source>
</evidence>
<dbReference type="Proteomes" id="UP000685013">
    <property type="component" value="Chromosome 2"/>
</dbReference>
<feature type="domain" description="PGG" evidence="3">
    <location>
        <begin position="611"/>
        <end position="721"/>
    </location>
</feature>
<dbReference type="PANTHER" id="PTHR24177">
    <property type="entry name" value="CASKIN"/>
    <property type="match status" value="1"/>
</dbReference>
<protein>
    <submittedName>
        <fullName evidence="4">NF-kappa-B inhibitor alpha</fullName>
    </submittedName>
</protein>
<evidence type="ECO:0000256" key="2">
    <source>
        <dbReference type="SAM" id="Phobius"/>
    </source>
</evidence>
<keyword evidence="2" id="KW-0812">Transmembrane</keyword>
<evidence type="ECO:0000313" key="4">
    <source>
        <dbReference type="EMBL" id="KAG6606412.1"/>
    </source>
</evidence>
<dbReference type="InterPro" id="IPR026961">
    <property type="entry name" value="PGG_dom"/>
</dbReference>
<accession>A0AAV6P2I9</accession>
<feature type="transmembrane region" description="Helical" evidence="2">
    <location>
        <begin position="368"/>
        <end position="387"/>
    </location>
</feature>
<comment type="caution">
    <text evidence="4">The sequence shown here is derived from an EMBL/GenBank/DDBJ whole genome shotgun (WGS) entry which is preliminary data.</text>
</comment>
<organism evidence="4 5">
    <name type="scientific">Cucurbita argyrosperma subsp. sororia</name>
    <dbReference type="NCBI Taxonomy" id="37648"/>
    <lineage>
        <taxon>Eukaryota</taxon>
        <taxon>Viridiplantae</taxon>
        <taxon>Streptophyta</taxon>
        <taxon>Embryophyta</taxon>
        <taxon>Tracheophyta</taxon>
        <taxon>Spermatophyta</taxon>
        <taxon>Magnoliopsida</taxon>
        <taxon>eudicotyledons</taxon>
        <taxon>Gunneridae</taxon>
        <taxon>Pentapetalae</taxon>
        <taxon>rosids</taxon>
        <taxon>fabids</taxon>
        <taxon>Cucurbitales</taxon>
        <taxon>Cucurbitaceae</taxon>
        <taxon>Cucurbiteae</taxon>
        <taxon>Cucurbita</taxon>
    </lineage>
</organism>
<evidence type="ECO:0000313" key="5">
    <source>
        <dbReference type="Proteomes" id="UP000685013"/>
    </source>
</evidence>
<sequence>MNDQNTAKSRELYGHAKRGQWKDVIDKYKEYKEVFENEDYKEVLKKYKENKEVFEKYKEVLEKYNPKLNRRGDTVLHLAVIDNQEARVEELVESVEVLEITNERRNNPLHLAAMMGSVRMCEAIASKHNGLVDRRNNDDETPLFLAAAYGNKDAFFCLYDFCRGTPSRISANCRVKQDGDTVLHHALRNEHFDLAFQLINMHKEAISWVNEAGLTPIHVLASKPTSFKSGSHIKGWQHIVYHCSFVKPLQPRSIKKLKQESDRSVKKARDKDLLKKARDKDPPPFPVNYQTCIDFCRGMKDIILTVCHFKCHNNNDTNNDGDGKKNIAKNDGDKRNGDLEEQKPLNTKSATEPPTTDFPVNYTTCIDFFHIAFSAIMIILGFGSTEIKKIRKKKEKHTWSVQVMEKLLELAEPDKYAEDGNSPMDYKFHNDEASGVTLPYNFVDNEVQFSHFIEEPKELEKPQDVEASESAMLLAARNGVIEIVKGTFERFPLAIRDTRKDKKNVVLLAAEHRQPDVYRFLLKKGNEIQNLFRAVDHEGNSALHLAATAIDPKLWRITGAALQMQWEVKWYNYVKGSVPLHFFPYWNHQGKTASAIFRETHKELATKGGAWLYSTSESCSLVATLIATVAFATAATIPGGNDETGGAKLGDEQGFLIFSYSSLIALCLSSTSVIMFLAIMTSRFDIKDFGLALPWKLLIGLCCLYFSIIAMLVSFCSGHYFLIIKRLHNEAILLYTLTFFPVALIFGIVQLPLYFDLLQALIKRVPRRSAEVVLCDLSMRIMKKEGSVYKNKKAGLRDFLYTNTKGGKWEAVVKKYEKYPEAQELKLTRYGRTALHLAVIGNLQQLGNEVK</sequence>
<feature type="region of interest" description="Disordered" evidence="1">
    <location>
        <begin position="255"/>
        <end position="282"/>
    </location>
</feature>
<keyword evidence="2" id="KW-1133">Transmembrane helix</keyword>
<dbReference type="GO" id="GO:0016020">
    <property type="term" value="C:membrane"/>
    <property type="evidence" value="ECO:0007669"/>
    <property type="project" value="TreeGrafter"/>
</dbReference>
<feature type="compositionally biased region" description="Basic and acidic residues" evidence="1">
    <location>
        <begin position="321"/>
        <end position="343"/>
    </location>
</feature>
<feature type="region of interest" description="Disordered" evidence="1">
    <location>
        <begin position="318"/>
        <end position="354"/>
    </location>
</feature>
<dbReference type="AlphaFoldDB" id="A0AAV6P2I9"/>
<evidence type="ECO:0000256" key="1">
    <source>
        <dbReference type="SAM" id="MobiDB-lite"/>
    </source>
</evidence>
<feature type="transmembrane region" description="Helical" evidence="2">
    <location>
        <begin position="657"/>
        <end position="677"/>
    </location>
</feature>
<reference evidence="4 5" key="1">
    <citation type="journal article" date="2021" name="Hortic Res">
        <title>The domestication of Cucurbita argyrosperma as revealed by the genome of its wild relative.</title>
        <authorList>
            <person name="Barrera-Redondo J."/>
            <person name="Sanchez-de la Vega G."/>
            <person name="Aguirre-Liguori J.A."/>
            <person name="Castellanos-Morales G."/>
            <person name="Gutierrez-Guerrero Y.T."/>
            <person name="Aguirre-Dugua X."/>
            <person name="Aguirre-Planter E."/>
            <person name="Tenaillon M.I."/>
            <person name="Lira-Saade R."/>
            <person name="Eguiarte L.E."/>
        </authorList>
    </citation>
    <scope>NUCLEOTIDE SEQUENCE [LARGE SCALE GENOMIC DNA]</scope>
    <source>
        <strain evidence="4">JBR-2021</strain>
    </source>
</reference>
<keyword evidence="5" id="KW-1185">Reference proteome</keyword>
<dbReference type="Pfam" id="PF13962">
    <property type="entry name" value="PGG"/>
    <property type="match status" value="1"/>
</dbReference>